<dbReference type="Pfam" id="PF09937">
    <property type="entry name" value="DUF2169"/>
    <property type="match status" value="1"/>
</dbReference>
<dbReference type="OrthoDB" id="237820at2"/>
<dbReference type="EMBL" id="FUXU01000058">
    <property type="protein sequence ID" value="SKA61873.1"/>
    <property type="molecule type" value="Genomic_DNA"/>
</dbReference>
<evidence type="ECO:0000259" key="1">
    <source>
        <dbReference type="Pfam" id="PF09937"/>
    </source>
</evidence>
<dbReference type="RefSeq" id="WP_078753734.1">
    <property type="nucleotide sequence ID" value="NZ_FUXU01000058.1"/>
</dbReference>
<dbReference type="Proteomes" id="UP000190162">
    <property type="component" value="Unassembled WGS sequence"/>
</dbReference>
<accession>A0A1T4VAC4</accession>
<organism evidence="2 3">
    <name type="scientific">Enterovibrio nigricans DSM 22720</name>
    <dbReference type="NCBI Taxonomy" id="1121868"/>
    <lineage>
        <taxon>Bacteria</taxon>
        <taxon>Pseudomonadati</taxon>
        <taxon>Pseudomonadota</taxon>
        <taxon>Gammaproteobacteria</taxon>
        <taxon>Vibrionales</taxon>
        <taxon>Vibrionaceae</taxon>
        <taxon>Enterovibrio</taxon>
    </lineage>
</organism>
<proteinExistence type="predicted"/>
<dbReference type="InterPro" id="IPR018683">
    <property type="entry name" value="DUF2169"/>
</dbReference>
<keyword evidence="3" id="KW-1185">Reference proteome</keyword>
<gene>
    <name evidence="2" type="ORF">SAMN02745132_03540</name>
</gene>
<evidence type="ECO:0000313" key="3">
    <source>
        <dbReference type="Proteomes" id="UP000190162"/>
    </source>
</evidence>
<feature type="domain" description="DUF2169" evidence="1">
    <location>
        <begin position="23"/>
        <end position="302"/>
    </location>
</feature>
<protein>
    <recommendedName>
        <fullName evidence="1">DUF2169 domain-containing protein</fullName>
    </recommendedName>
</protein>
<reference evidence="3" key="1">
    <citation type="submission" date="2017-02" db="EMBL/GenBank/DDBJ databases">
        <authorList>
            <person name="Varghese N."/>
            <person name="Submissions S."/>
        </authorList>
    </citation>
    <scope>NUCLEOTIDE SEQUENCE [LARGE SCALE GENOMIC DNA]</scope>
    <source>
        <strain evidence="3">DSM 22720</strain>
    </source>
</reference>
<name>A0A1T4VAC4_9GAMM</name>
<dbReference type="AlphaFoldDB" id="A0A1T4VAC4"/>
<evidence type="ECO:0000313" key="2">
    <source>
        <dbReference type="EMBL" id="SKA61873.1"/>
    </source>
</evidence>
<sequence length="323" mass="36752">MQLWDIDVNPELAIKGRFQRDEHGHEIWVLTAKRAWMFIEKQWVEQAQPEIFDDPIYEGEAGFSAMKHDHEFPVSRKNTDVIVVGKARAYAKRPTPYLECRLVVEGHIDKTIAVHGPRHWVEHGGTVTLSNPQAFIEKEVDYTHALGGDARNRVGGGIAEDNETLLKQVPPSVFYVNENWGPSNKQTRVAGFGPLPPFFQARYQYAGTFDTRWEELRRPLLPTDFDRRFYQSAPSDQQCDGFLKGGERVLVSGFCHDDVLSFRIPNERYAAVVTFSDGVMHDNLEMHTVFVDAENKTISISYSASFVCQGREHLLKTSNIVAV</sequence>